<proteinExistence type="predicted"/>
<sequence>MHPHAPAHPAMSPCLPQMGCAPTSVPLSGVRSQAFNRHTVAAHVDAFSRTFRTVLSDLEDQDLVLSHLVALEVDTAVAAGPGGLDKVPPYFLVLHRDGIDSSCYQCAFILESSSSLPDIAILSAVLARIVAIAQNLVLSPTGGTATVDQSVLIALAGSDGATVAYYELSSGVA</sequence>
<name>A0A058ZEY5_FONAL</name>
<gene>
    <name evidence="1" type="ORF">H696_00096</name>
</gene>
<dbReference type="EMBL" id="KB932201">
    <property type="protein sequence ID" value="KCV72501.1"/>
    <property type="molecule type" value="Genomic_DNA"/>
</dbReference>
<dbReference type="GeneID" id="20524821"/>
<keyword evidence="2" id="KW-1185">Reference proteome</keyword>
<dbReference type="Proteomes" id="UP000030693">
    <property type="component" value="Unassembled WGS sequence"/>
</dbReference>
<dbReference type="AlphaFoldDB" id="A0A058ZEY5"/>
<evidence type="ECO:0000313" key="2">
    <source>
        <dbReference type="Proteomes" id="UP000030693"/>
    </source>
</evidence>
<reference evidence="1" key="1">
    <citation type="submission" date="2013-04" db="EMBL/GenBank/DDBJ databases">
        <title>The Genome Sequence of Fonticula alba ATCC 38817.</title>
        <authorList>
            <consortium name="The Broad Institute Genomics Platform"/>
            <person name="Russ C."/>
            <person name="Cuomo C."/>
            <person name="Burger G."/>
            <person name="Gray M.W."/>
            <person name="Holland P.W.H."/>
            <person name="King N."/>
            <person name="Lang F.B.F."/>
            <person name="Roger A.J."/>
            <person name="Ruiz-Trillo I."/>
            <person name="Brown M."/>
            <person name="Walker B."/>
            <person name="Young S."/>
            <person name="Zeng Q."/>
            <person name="Gargeya S."/>
            <person name="Fitzgerald M."/>
            <person name="Haas B."/>
            <person name="Abouelleil A."/>
            <person name="Allen A.W."/>
            <person name="Alvarado L."/>
            <person name="Arachchi H.M."/>
            <person name="Berlin A.M."/>
            <person name="Chapman S.B."/>
            <person name="Gainer-Dewar J."/>
            <person name="Goldberg J."/>
            <person name="Griggs A."/>
            <person name="Gujja S."/>
            <person name="Hansen M."/>
            <person name="Howarth C."/>
            <person name="Imamovic A."/>
            <person name="Ireland A."/>
            <person name="Larimer J."/>
            <person name="McCowan C."/>
            <person name="Murphy C."/>
            <person name="Pearson M."/>
            <person name="Poon T.W."/>
            <person name="Priest M."/>
            <person name="Roberts A."/>
            <person name="Saif S."/>
            <person name="Shea T."/>
            <person name="Sisk P."/>
            <person name="Sykes S."/>
            <person name="Wortman J."/>
            <person name="Nusbaum C."/>
            <person name="Birren B."/>
        </authorList>
    </citation>
    <scope>NUCLEOTIDE SEQUENCE [LARGE SCALE GENOMIC DNA]</scope>
    <source>
        <strain evidence="1">ATCC 38817</strain>
    </source>
</reference>
<dbReference type="RefSeq" id="XP_009492202.1">
    <property type="nucleotide sequence ID" value="XM_009493927.1"/>
</dbReference>
<accession>A0A058ZEY5</accession>
<protein>
    <submittedName>
        <fullName evidence="1">Uncharacterized protein</fullName>
    </submittedName>
</protein>
<evidence type="ECO:0000313" key="1">
    <source>
        <dbReference type="EMBL" id="KCV72501.1"/>
    </source>
</evidence>
<organism evidence="1">
    <name type="scientific">Fonticula alba</name>
    <name type="common">Slime mold</name>
    <dbReference type="NCBI Taxonomy" id="691883"/>
    <lineage>
        <taxon>Eukaryota</taxon>
        <taxon>Rotosphaerida</taxon>
        <taxon>Fonticulaceae</taxon>
        <taxon>Fonticula</taxon>
    </lineage>
</organism>